<accession>A0ABW4EZ09</accession>
<dbReference type="Pfam" id="PF03995">
    <property type="entry name" value="Inhibitor_I36"/>
    <property type="match status" value="1"/>
</dbReference>
<gene>
    <name evidence="2" type="ORF">ACFSJD_17245</name>
</gene>
<sequence length="109" mass="11508">MPAAAPSTDLGESAAQSAARGNPGEFDVFDDFNFQGRTTNLGNASGNLTGNWFSSAVNNTRQAMCLYASPGFQGFFVFLPQNGGFVDKFDPQANNMISSVRPSPDGTNC</sequence>
<protein>
    <submittedName>
        <fullName evidence="2">Peptidase inhibitor family I36 protein</fullName>
    </submittedName>
</protein>
<dbReference type="EMBL" id="JBHUCO010000016">
    <property type="protein sequence ID" value="MFD1519245.1"/>
    <property type="molecule type" value="Genomic_DNA"/>
</dbReference>
<feature type="region of interest" description="Disordered" evidence="1">
    <location>
        <begin position="1"/>
        <end position="22"/>
    </location>
</feature>
<name>A0ABW4EZ09_9PSEU</name>
<evidence type="ECO:0000313" key="3">
    <source>
        <dbReference type="Proteomes" id="UP001597114"/>
    </source>
</evidence>
<dbReference type="InterPro" id="IPR011024">
    <property type="entry name" value="G_crystallin-like"/>
</dbReference>
<dbReference type="RefSeq" id="WP_344719324.1">
    <property type="nucleotide sequence ID" value="NZ_BAAAUS010000004.1"/>
</dbReference>
<proteinExistence type="predicted"/>
<comment type="caution">
    <text evidence="2">The sequence shown here is derived from an EMBL/GenBank/DDBJ whole genome shotgun (WGS) entry which is preliminary data.</text>
</comment>
<organism evidence="2 3">
    <name type="scientific">Pseudonocardia yunnanensis</name>
    <dbReference type="NCBI Taxonomy" id="58107"/>
    <lineage>
        <taxon>Bacteria</taxon>
        <taxon>Bacillati</taxon>
        <taxon>Actinomycetota</taxon>
        <taxon>Actinomycetes</taxon>
        <taxon>Pseudonocardiales</taxon>
        <taxon>Pseudonocardiaceae</taxon>
        <taxon>Pseudonocardia</taxon>
    </lineage>
</organism>
<evidence type="ECO:0000256" key="1">
    <source>
        <dbReference type="SAM" id="MobiDB-lite"/>
    </source>
</evidence>
<reference evidence="3" key="1">
    <citation type="journal article" date="2019" name="Int. J. Syst. Evol. Microbiol.">
        <title>The Global Catalogue of Microorganisms (GCM) 10K type strain sequencing project: providing services to taxonomists for standard genome sequencing and annotation.</title>
        <authorList>
            <consortium name="The Broad Institute Genomics Platform"/>
            <consortium name="The Broad Institute Genome Sequencing Center for Infectious Disease"/>
            <person name="Wu L."/>
            <person name="Ma J."/>
        </authorList>
    </citation>
    <scope>NUCLEOTIDE SEQUENCE [LARGE SCALE GENOMIC DNA]</scope>
    <source>
        <strain evidence="3">CCM 7043</strain>
    </source>
</reference>
<dbReference type="Gene3D" id="2.60.20.10">
    <property type="entry name" value="Crystallins"/>
    <property type="match status" value="1"/>
</dbReference>
<dbReference type="Proteomes" id="UP001597114">
    <property type="component" value="Unassembled WGS sequence"/>
</dbReference>
<dbReference type="SUPFAM" id="SSF49695">
    <property type="entry name" value="gamma-Crystallin-like"/>
    <property type="match status" value="1"/>
</dbReference>
<keyword evidence="3" id="KW-1185">Reference proteome</keyword>
<evidence type="ECO:0000313" key="2">
    <source>
        <dbReference type="EMBL" id="MFD1519245.1"/>
    </source>
</evidence>